<dbReference type="InterPro" id="IPR050600">
    <property type="entry name" value="SETD3_SETD6_MTase"/>
</dbReference>
<sequence>MAMHVRIHAPRGTRKRGAATRAARSNVVKTRAKSCDRLDAWLAERGVPKQPVKPEHVDGRLGCVATRDVMPGEQVLRVPQEFAITAVDVAEHPEASAAKEHGDLVGLALWLLAEQARGESSEYAPYVETFAGESLSPLLWTQEERDDLLKGSPTKEVVDGQLRELEKTFEQLQQEHFEPDPDKYPSRHYNLESFKRAFVAVLSRTIYLPSADCFALVPLADMIKKPADGSGGLIDFSIEEDAVVMTTPRSILDGEEILAGGGIERSSGEMLIVTGHVDADAYDTDYLNWDTELVQADKLYSFKKQILEDKGLSTKQSFPVYVDRIPRQLLSFLRLSRVQDPSDFFKISFEEDQKVSEANEYEVLMLMMAECQERMGKYGADLDNDFQIKNNPESTPKDVVAADLRINEKRVLRGTMDGIRRRLAPIRKVPTKKGMQDPNQDIIDMFNELEKLPGKPKEFLTSLLSRDKGKDKSRGSSPPR</sequence>
<feature type="compositionally biased region" description="Basic residues" evidence="4">
    <location>
        <begin position="1"/>
        <end position="18"/>
    </location>
</feature>
<accession>A0A7S3UAG2</accession>
<dbReference type="GO" id="GO:0032259">
    <property type="term" value="P:methylation"/>
    <property type="evidence" value="ECO:0007669"/>
    <property type="project" value="UniProtKB-KW"/>
</dbReference>
<reference evidence="6" key="1">
    <citation type="submission" date="2021-01" db="EMBL/GenBank/DDBJ databases">
        <authorList>
            <person name="Corre E."/>
            <person name="Pelletier E."/>
            <person name="Niang G."/>
            <person name="Scheremetjew M."/>
            <person name="Finn R."/>
            <person name="Kale V."/>
            <person name="Holt S."/>
            <person name="Cochrane G."/>
            <person name="Meng A."/>
            <person name="Brown T."/>
            <person name="Cohen L."/>
        </authorList>
    </citation>
    <scope>NUCLEOTIDE SEQUENCE</scope>
    <source>
        <strain evidence="6">CCMP1897</strain>
    </source>
</reference>
<proteinExistence type="predicted"/>
<dbReference type="GO" id="GO:0016279">
    <property type="term" value="F:protein-lysine N-methyltransferase activity"/>
    <property type="evidence" value="ECO:0007669"/>
    <property type="project" value="TreeGrafter"/>
</dbReference>
<dbReference type="PANTHER" id="PTHR13271">
    <property type="entry name" value="UNCHARACTERIZED PUTATIVE METHYLTRANSFERASE"/>
    <property type="match status" value="1"/>
</dbReference>
<dbReference type="InterPro" id="IPR015353">
    <property type="entry name" value="Rubisco_LSMT_subst-bd"/>
</dbReference>
<dbReference type="AlphaFoldDB" id="A0A7S3UAG2"/>
<dbReference type="InterPro" id="IPR046341">
    <property type="entry name" value="SET_dom_sf"/>
</dbReference>
<feature type="domain" description="Rubisco LSMT substrate-binding" evidence="5">
    <location>
        <begin position="295"/>
        <end position="412"/>
    </location>
</feature>
<keyword evidence="2" id="KW-0808">Transferase</keyword>
<feature type="region of interest" description="Disordered" evidence="4">
    <location>
        <begin position="1"/>
        <end position="21"/>
    </location>
</feature>
<protein>
    <recommendedName>
        <fullName evidence="5">Rubisco LSMT substrate-binding domain-containing protein</fullName>
    </recommendedName>
</protein>
<evidence type="ECO:0000256" key="2">
    <source>
        <dbReference type="ARBA" id="ARBA00022679"/>
    </source>
</evidence>
<evidence type="ECO:0000256" key="3">
    <source>
        <dbReference type="ARBA" id="ARBA00022691"/>
    </source>
</evidence>
<evidence type="ECO:0000256" key="1">
    <source>
        <dbReference type="ARBA" id="ARBA00022603"/>
    </source>
</evidence>
<organism evidence="6">
    <name type="scientific">Picocystis salinarum</name>
    <dbReference type="NCBI Taxonomy" id="88271"/>
    <lineage>
        <taxon>Eukaryota</taxon>
        <taxon>Viridiplantae</taxon>
        <taxon>Chlorophyta</taxon>
        <taxon>Picocystophyceae</taxon>
        <taxon>Picocystales</taxon>
        <taxon>Picocystaceae</taxon>
        <taxon>Picocystis</taxon>
    </lineage>
</organism>
<dbReference type="InterPro" id="IPR036464">
    <property type="entry name" value="Rubisco_LSMT_subst-bd_sf"/>
</dbReference>
<name>A0A7S3UAG2_9CHLO</name>
<dbReference type="Gene3D" id="3.90.1420.10">
    <property type="entry name" value="Rubisco LSMT, substrate-binding domain"/>
    <property type="match status" value="1"/>
</dbReference>
<dbReference type="Pfam" id="PF09273">
    <property type="entry name" value="Rubis-subs-bind"/>
    <property type="match status" value="1"/>
</dbReference>
<feature type="compositionally biased region" description="Basic and acidic residues" evidence="4">
    <location>
        <begin position="465"/>
        <end position="474"/>
    </location>
</feature>
<evidence type="ECO:0000313" key="6">
    <source>
        <dbReference type="EMBL" id="CAE0608262.1"/>
    </source>
</evidence>
<dbReference type="SUPFAM" id="SSF81822">
    <property type="entry name" value="RuBisCo LSMT C-terminal, substrate-binding domain"/>
    <property type="match status" value="1"/>
</dbReference>
<evidence type="ECO:0000259" key="5">
    <source>
        <dbReference type="Pfam" id="PF09273"/>
    </source>
</evidence>
<feature type="region of interest" description="Disordered" evidence="4">
    <location>
        <begin position="460"/>
        <end position="480"/>
    </location>
</feature>
<evidence type="ECO:0000256" key="4">
    <source>
        <dbReference type="SAM" id="MobiDB-lite"/>
    </source>
</evidence>
<dbReference type="Gene3D" id="3.90.1410.10">
    <property type="entry name" value="set domain protein methyltransferase, domain 1"/>
    <property type="match status" value="1"/>
</dbReference>
<keyword evidence="3" id="KW-0949">S-adenosyl-L-methionine</keyword>
<dbReference type="PANTHER" id="PTHR13271:SF93">
    <property type="entry name" value="SET DOMAIN-CONTAINING PROTEIN"/>
    <property type="match status" value="1"/>
</dbReference>
<dbReference type="SUPFAM" id="SSF82199">
    <property type="entry name" value="SET domain"/>
    <property type="match status" value="1"/>
</dbReference>
<gene>
    <name evidence="6" type="ORF">PSAL00342_LOCUS2079</name>
</gene>
<dbReference type="EMBL" id="HBIS01002334">
    <property type="protein sequence ID" value="CAE0608262.1"/>
    <property type="molecule type" value="Transcribed_RNA"/>
</dbReference>
<keyword evidence="1" id="KW-0489">Methyltransferase</keyword>